<evidence type="ECO:0000256" key="7">
    <source>
        <dbReference type="ARBA" id="ARBA00022597"/>
    </source>
</evidence>
<evidence type="ECO:0000256" key="11">
    <source>
        <dbReference type="SAM" id="Phobius"/>
    </source>
</evidence>
<feature type="transmembrane region" description="Helical" evidence="11">
    <location>
        <begin position="21"/>
        <end position="42"/>
    </location>
</feature>
<dbReference type="InterPro" id="IPR011701">
    <property type="entry name" value="MFS"/>
</dbReference>
<dbReference type="GO" id="GO:0055056">
    <property type="term" value="F:D-glucose transmembrane transporter activity"/>
    <property type="evidence" value="ECO:0007669"/>
    <property type="project" value="InterPro"/>
</dbReference>
<dbReference type="NCBIfam" id="TIGR01272">
    <property type="entry name" value="gluP"/>
    <property type="match status" value="1"/>
</dbReference>
<evidence type="ECO:0000256" key="5">
    <source>
        <dbReference type="ARBA" id="ARBA00022475"/>
    </source>
</evidence>
<evidence type="ECO:0000313" key="13">
    <source>
        <dbReference type="EMBL" id="QJQ32602.1"/>
    </source>
</evidence>
<feature type="transmembrane region" description="Helical" evidence="11">
    <location>
        <begin position="400"/>
        <end position="422"/>
    </location>
</feature>
<feature type="transmembrane region" description="Helical" evidence="11">
    <location>
        <begin position="248"/>
        <end position="270"/>
    </location>
</feature>
<organism evidence="13 14">
    <name type="scientific">Sphingomonas lacunae</name>
    <dbReference type="NCBI Taxonomy" id="2698828"/>
    <lineage>
        <taxon>Bacteria</taxon>
        <taxon>Pseudomonadati</taxon>
        <taxon>Pseudomonadota</taxon>
        <taxon>Alphaproteobacteria</taxon>
        <taxon>Sphingomonadales</taxon>
        <taxon>Sphingomonadaceae</taxon>
        <taxon>Sphingomonas</taxon>
    </lineage>
</organism>
<keyword evidence="4" id="KW-0813">Transport</keyword>
<reference evidence="13 14" key="1">
    <citation type="submission" date="2020-01" db="EMBL/GenBank/DDBJ databases">
        <title>Sphingomonas sp. strain CSW-10.</title>
        <authorList>
            <person name="Chen W.-M."/>
        </authorList>
    </citation>
    <scope>NUCLEOTIDE SEQUENCE [LARGE SCALE GENOMIC DNA]</scope>
    <source>
        <strain evidence="13 14">CSW-10</strain>
    </source>
</reference>
<evidence type="ECO:0000256" key="1">
    <source>
        <dbReference type="ARBA" id="ARBA00003321"/>
    </source>
</evidence>
<comment type="subcellular location">
    <subcellularLocation>
        <location evidence="2">Cell inner membrane</location>
        <topology evidence="2">Multi-pass membrane protein</topology>
    </subcellularLocation>
</comment>
<feature type="transmembrane region" description="Helical" evidence="11">
    <location>
        <begin position="316"/>
        <end position="337"/>
    </location>
</feature>
<dbReference type="PANTHER" id="PTHR43702">
    <property type="entry name" value="L-FUCOSE-PROTON SYMPORTER"/>
    <property type="match status" value="1"/>
</dbReference>
<dbReference type="SUPFAM" id="SSF103473">
    <property type="entry name" value="MFS general substrate transporter"/>
    <property type="match status" value="1"/>
</dbReference>
<keyword evidence="14" id="KW-1185">Reference proteome</keyword>
<protein>
    <submittedName>
        <fullName evidence="13">Sugar MFS transporter</fullName>
    </submittedName>
</protein>
<keyword evidence="8 11" id="KW-0812">Transmembrane</keyword>
<dbReference type="GO" id="GO:0005886">
    <property type="term" value="C:plasma membrane"/>
    <property type="evidence" value="ECO:0007669"/>
    <property type="project" value="UniProtKB-SubCell"/>
</dbReference>
<evidence type="ECO:0000256" key="6">
    <source>
        <dbReference type="ARBA" id="ARBA00022519"/>
    </source>
</evidence>
<evidence type="ECO:0000256" key="9">
    <source>
        <dbReference type="ARBA" id="ARBA00022989"/>
    </source>
</evidence>
<evidence type="ECO:0000256" key="2">
    <source>
        <dbReference type="ARBA" id="ARBA00004429"/>
    </source>
</evidence>
<keyword evidence="7" id="KW-0762">Sugar transport</keyword>
<dbReference type="AlphaFoldDB" id="A0A6M4AWB8"/>
<feature type="domain" description="Major facilitator superfamily (MFS) profile" evidence="12">
    <location>
        <begin position="21"/>
        <end position="426"/>
    </location>
</feature>
<evidence type="ECO:0000256" key="4">
    <source>
        <dbReference type="ARBA" id="ARBA00022448"/>
    </source>
</evidence>
<dbReference type="InterPro" id="IPR050375">
    <property type="entry name" value="MFS_TsgA-like"/>
</dbReference>
<dbReference type="Proteomes" id="UP000503018">
    <property type="component" value="Chromosome"/>
</dbReference>
<keyword evidence="5" id="KW-1003">Cell membrane</keyword>
<dbReference type="PROSITE" id="PS50850">
    <property type="entry name" value="MFS"/>
    <property type="match status" value="1"/>
</dbReference>
<dbReference type="PANTHER" id="PTHR43702:SF3">
    <property type="entry name" value="PROTEIN TSGA"/>
    <property type="match status" value="1"/>
</dbReference>
<feature type="transmembrane region" description="Helical" evidence="11">
    <location>
        <begin position="343"/>
        <end position="363"/>
    </location>
</feature>
<feature type="transmembrane region" description="Helical" evidence="11">
    <location>
        <begin position="62"/>
        <end position="80"/>
    </location>
</feature>
<dbReference type="EMBL" id="CP053015">
    <property type="protein sequence ID" value="QJQ32602.1"/>
    <property type="molecule type" value="Genomic_DNA"/>
</dbReference>
<keyword evidence="10 11" id="KW-0472">Membrane</keyword>
<feature type="transmembrane region" description="Helical" evidence="11">
    <location>
        <begin position="150"/>
        <end position="172"/>
    </location>
</feature>
<dbReference type="CDD" id="cd17394">
    <property type="entry name" value="MFS_FucP_like"/>
    <property type="match status" value="1"/>
</dbReference>
<feature type="transmembrane region" description="Helical" evidence="11">
    <location>
        <begin position="87"/>
        <end position="108"/>
    </location>
</feature>
<dbReference type="InterPro" id="IPR005964">
    <property type="entry name" value="Glc/Gal_transptr_bac"/>
</dbReference>
<dbReference type="Gene3D" id="1.20.1250.20">
    <property type="entry name" value="MFS general substrate transporter like domains"/>
    <property type="match status" value="2"/>
</dbReference>
<evidence type="ECO:0000256" key="8">
    <source>
        <dbReference type="ARBA" id="ARBA00022692"/>
    </source>
</evidence>
<feature type="transmembrane region" description="Helical" evidence="11">
    <location>
        <begin position="290"/>
        <end position="309"/>
    </location>
</feature>
<comment type="similarity">
    <text evidence="3">Belongs to the major facilitator superfamily. FHS transporter (TC 2.A.1.7) family.</text>
</comment>
<dbReference type="InterPro" id="IPR020846">
    <property type="entry name" value="MFS_dom"/>
</dbReference>
<name>A0A6M4AWB8_9SPHN</name>
<dbReference type="KEGG" id="slan:GV829_09165"/>
<dbReference type="RefSeq" id="WP_169946025.1">
    <property type="nucleotide sequence ID" value="NZ_CP053015.1"/>
</dbReference>
<evidence type="ECO:0000256" key="3">
    <source>
        <dbReference type="ARBA" id="ARBA00009120"/>
    </source>
</evidence>
<feature type="transmembrane region" description="Helical" evidence="11">
    <location>
        <begin position="114"/>
        <end position="138"/>
    </location>
</feature>
<keyword evidence="9 11" id="KW-1133">Transmembrane helix</keyword>
<keyword evidence="6" id="KW-0997">Cell inner membrane</keyword>
<feature type="transmembrane region" description="Helical" evidence="11">
    <location>
        <begin position="202"/>
        <end position="221"/>
    </location>
</feature>
<accession>A0A6M4AWB8</accession>
<comment type="function">
    <text evidence="1">Intake of glucose and galactose.</text>
</comment>
<dbReference type="GO" id="GO:1904659">
    <property type="term" value="P:D-glucose transmembrane transport"/>
    <property type="evidence" value="ECO:0007669"/>
    <property type="project" value="InterPro"/>
</dbReference>
<evidence type="ECO:0000313" key="14">
    <source>
        <dbReference type="Proteomes" id="UP000503018"/>
    </source>
</evidence>
<sequence length="430" mass="44331">MAITPISTQEPISTRTADRTLFLLSLGLFFIWGFATVLIDILIPKLRGLFELSFAEAMLTQFAFFLGYFIFSLPAGWAVAKLGYIRGIILGLAVMTAGCLLFVPAARIGVYPGFLAALFIMAAGITVLQVSANAVISISGDPAKASARLTLAQAFNSFGTFIGPMVGAALILDDGIVPEQGVDTLTPEALAAVRSAEAAAVLPPYLGIAAILLVLMAVFWAKRDMLPRSAPEAAGGGLGLDLLANRRVAFGVMAIFAYVGAEVSIGSLLVNYLAQPSVLSASEASAGKLISLYWGGAMIGRFAGSWILARLSPGRVLAGAATIAIALSAVSAVSAGMVAAATVLAIGLANSIMFPTIFSQAVIGLNERETPRAAALLCMGIVGGALLPLAAGAVADSAGLSWSLIVPALGYAWVAIFGLYVARETRGETR</sequence>
<evidence type="ECO:0000256" key="10">
    <source>
        <dbReference type="ARBA" id="ARBA00023136"/>
    </source>
</evidence>
<dbReference type="InterPro" id="IPR036259">
    <property type="entry name" value="MFS_trans_sf"/>
</dbReference>
<dbReference type="Pfam" id="PF07690">
    <property type="entry name" value="MFS_1"/>
    <property type="match status" value="1"/>
</dbReference>
<feature type="transmembrane region" description="Helical" evidence="11">
    <location>
        <begin position="375"/>
        <end position="394"/>
    </location>
</feature>
<proteinExistence type="inferred from homology"/>
<gene>
    <name evidence="13" type="ORF">GV829_09165</name>
</gene>
<evidence type="ECO:0000259" key="12">
    <source>
        <dbReference type="PROSITE" id="PS50850"/>
    </source>
</evidence>
<dbReference type="GO" id="GO:0005354">
    <property type="term" value="F:galactose transmembrane transporter activity"/>
    <property type="evidence" value="ECO:0007669"/>
    <property type="project" value="InterPro"/>
</dbReference>